<reference evidence="2" key="1">
    <citation type="submission" date="2022-07" db="EMBL/GenBank/DDBJ databases">
        <title>Pseudomonas nunamit sp. nov. an antifungal species isolated from Greenland.</title>
        <authorList>
            <person name="Ntana F."/>
            <person name="Hennessy R.C."/>
            <person name="Zervas A."/>
            <person name="Stougaard P."/>
        </authorList>
    </citation>
    <scope>NUCLEOTIDE SEQUENCE</scope>
    <source>
        <strain evidence="2">In5</strain>
    </source>
</reference>
<accession>A0ABY5EGR5</accession>
<proteinExistence type="predicted"/>
<feature type="transmembrane region" description="Helical" evidence="1">
    <location>
        <begin position="42"/>
        <end position="62"/>
    </location>
</feature>
<evidence type="ECO:0000256" key="1">
    <source>
        <dbReference type="SAM" id="Phobius"/>
    </source>
</evidence>
<dbReference type="Proteomes" id="UP001059607">
    <property type="component" value="Chromosome"/>
</dbReference>
<name>A0ABY5EGR5_9PSED</name>
<dbReference type="RefSeq" id="WP_054048368.1">
    <property type="nucleotide sequence ID" value="NZ_CP101125.1"/>
</dbReference>
<dbReference type="EMBL" id="CP101125">
    <property type="protein sequence ID" value="UTO13977.1"/>
    <property type="molecule type" value="Genomic_DNA"/>
</dbReference>
<feature type="transmembrane region" description="Helical" evidence="1">
    <location>
        <begin position="114"/>
        <end position="133"/>
    </location>
</feature>
<gene>
    <name evidence="2" type="ORF">NK667_28065</name>
</gene>
<keyword evidence="3" id="KW-1185">Reference proteome</keyword>
<feature type="transmembrane region" description="Helical" evidence="1">
    <location>
        <begin position="74"/>
        <end position="94"/>
    </location>
</feature>
<evidence type="ECO:0000313" key="2">
    <source>
        <dbReference type="EMBL" id="UTO13977.1"/>
    </source>
</evidence>
<keyword evidence="1" id="KW-1133">Transmembrane helix</keyword>
<protein>
    <submittedName>
        <fullName evidence="2">Uncharacterized protein</fullName>
    </submittedName>
</protein>
<keyword evidence="1" id="KW-0812">Transmembrane</keyword>
<evidence type="ECO:0000313" key="3">
    <source>
        <dbReference type="Proteomes" id="UP001059607"/>
    </source>
</evidence>
<organism evidence="2 3">
    <name type="scientific">Pseudomonas nunensis</name>
    <dbReference type="NCBI Taxonomy" id="2961896"/>
    <lineage>
        <taxon>Bacteria</taxon>
        <taxon>Pseudomonadati</taxon>
        <taxon>Pseudomonadota</taxon>
        <taxon>Gammaproteobacteria</taxon>
        <taxon>Pseudomonadales</taxon>
        <taxon>Pseudomonadaceae</taxon>
        <taxon>Pseudomonas</taxon>
    </lineage>
</organism>
<sequence length="138" mass="15237">MISPNRRQFLVIALWVPLAIIVLGALIDQAYGRTTVLLFETYALVYGIPAYFVFALLQMRGLGGKTEQQLLKRVWLGPLVLSPFYLFAWVPYGLVQMIGGASDGVATMFIGLNFLPFLLIAGYVVAGLTVALYRTVFS</sequence>
<keyword evidence="1" id="KW-0472">Membrane</keyword>